<organism evidence="1 2">
    <name type="scientific">Araneus ventricosus</name>
    <name type="common">Orbweaver spider</name>
    <name type="synonym">Epeira ventricosa</name>
    <dbReference type="NCBI Taxonomy" id="182803"/>
    <lineage>
        <taxon>Eukaryota</taxon>
        <taxon>Metazoa</taxon>
        <taxon>Ecdysozoa</taxon>
        <taxon>Arthropoda</taxon>
        <taxon>Chelicerata</taxon>
        <taxon>Arachnida</taxon>
        <taxon>Araneae</taxon>
        <taxon>Araneomorphae</taxon>
        <taxon>Entelegynae</taxon>
        <taxon>Araneoidea</taxon>
        <taxon>Araneidae</taxon>
        <taxon>Araneus</taxon>
    </lineage>
</organism>
<dbReference type="Proteomes" id="UP000499080">
    <property type="component" value="Unassembled WGS sequence"/>
</dbReference>
<name>A0A4Y2BPA0_ARAVE</name>
<comment type="caution">
    <text evidence="1">The sequence shown here is derived from an EMBL/GenBank/DDBJ whole genome shotgun (WGS) entry which is preliminary data.</text>
</comment>
<protein>
    <submittedName>
        <fullName evidence="1">Uncharacterized protein</fullName>
    </submittedName>
</protein>
<dbReference type="AlphaFoldDB" id="A0A4Y2BPA0"/>
<gene>
    <name evidence="1" type="ORF">AVEN_42698_1</name>
</gene>
<accession>A0A4Y2BPA0</accession>
<keyword evidence="2" id="KW-1185">Reference proteome</keyword>
<evidence type="ECO:0000313" key="2">
    <source>
        <dbReference type="Proteomes" id="UP000499080"/>
    </source>
</evidence>
<reference evidence="1 2" key="1">
    <citation type="journal article" date="2019" name="Sci. Rep.">
        <title>Orb-weaving spider Araneus ventricosus genome elucidates the spidroin gene catalogue.</title>
        <authorList>
            <person name="Kono N."/>
            <person name="Nakamura H."/>
            <person name="Ohtoshi R."/>
            <person name="Moran D.A.P."/>
            <person name="Shinohara A."/>
            <person name="Yoshida Y."/>
            <person name="Fujiwara M."/>
            <person name="Mori M."/>
            <person name="Tomita M."/>
            <person name="Arakawa K."/>
        </authorList>
    </citation>
    <scope>NUCLEOTIDE SEQUENCE [LARGE SCALE GENOMIC DNA]</scope>
</reference>
<proteinExistence type="predicted"/>
<evidence type="ECO:0000313" key="1">
    <source>
        <dbReference type="EMBL" id="GBL93265.1"/>
    </source>
</evidence>
<sequence>MFMPACTTSGLHLNVPPVVHTRISHRTACTTNGSALESTIRQHMPPVAHTSITHMVAYATGGLHLNVPTGGLDILLYGTT</sequence>
<dbReference type="EMBL" id="BGPR01000092">
    <property type="protein sequence ID" value="GBL93265.1"/>
    <property type="molecule type" value="Genomic_DNA"/>
</dbReference>